<keyword evidence="4 9" id="KW-0812">Transmembrane</keyword>
<comment type="function">
    <text evidence="9">Essential subunit of the Sec protein translocation channel SecYEG. Clamps together the 2 halves of SecY. May contact the channel plug during translocation.</text>
</comment>
<dbReference type="InterPro" id="IPR038379">
    <property type="entry name" value="SecE_sf"/>
</dbReference>
<dbReference type="GO" id="GO:0009306">
    <property type="term" value="P:protein secretion"/>
    <property type="evidence" value="ECO:0007669"/>
    <property type="project" value="UniProtKB-UniRule"/>
</dbReference>
<reference evidence="11 12" key="1">
    <citation type="submission" date="2019-08" db="EMBL/GenBank/DDBJ databases">
        <title>In-depth cultivation of the pig gut microbiome towards novel bacterial diversity and tailored functional studies.</title>
        <authorList>
            <person name="Wylensek D."/>
            <person name="Hitch T.C.A."/>
            <person name="Clavel T."/>
        </authorList>
    </citation>
    <scope>NUCLEOTIDE SEQUENCE [LARGE SCALE GENOMIC DNA]</scope>
    <source>
        <strain evidence="11 12">RF-GAM-744-WT-7</strain>
    </source>
</reference>
<dbReference type="InterPro" id="IPR001901">
    <property type="entry name" value="Translocase_SecE/Sec61-g"/>
</dbReference>
<dbReference type="NCBIfam" id="TIGR00964">
    <property type="entry name" value="secE_bact"/>
    <property type="match status" value="1"/>
</dbReference>
<dbReference type="GO" id="GO:0006605">
    <property type="term" value="P:protein targeting"/>
    <property type="evidence" value="ECO:0007669"/>
    <property type="project" value="UniProtKB-UniRule"/>
</dbReference>
<feature type="transmembrane region" description="Helical" evidence="9">
    <location>
        <begin position="52"/>
        <end position="73"/>
    </location>
</feature>
<evidence type="ECO:0000256" key="1">
    <source>
        <dbReference type="ARBA" id="ARBA00004370"/>
    </source>
</evidence>
<dbReference type="PANTHER" id="PTHR33910">
    <property type="entry name" value="PROTEIN TRANSLOCASE SUBUNIT SECE"/>
    <property type="match status" value="1"/>
</dbReference>
<keyword evidence="5 9" id="KW-0653">Protein transport</keyword>
<keyword evidence="12" id="KW-1185">Reference proteome</keyword>
<dbReference type="GO" id="GO:0005886">
    <property type="term" value="C:plasma membrane"/>
    <property type="evidence" value="ECO:0007669"/>
    <property type="project" value="UniProtKB-SubCell"/>
</dbReference>
<keyword evidence="8 9" id="KW-0472">Membrane</keyword>
<dbReference type="InterPro" id="IPR005807">
    <property type="entry name" value="SecE_bac"/>
</dbReference>
<evidence type="ECO:0000256" key="9">
    <source>
        <dbReference type="HAMAP-Rule" id="MF_00422"/>
    </source>
</evidence>
<evidence type="ECO:0000313" key="12">
    <source>
        <dbReference type="Proteomes" id="UP000442535"/>
    </source>
</evidence>
<comment type="similarity">
    <text evidence="9">Belongs to the SecE/SEC61-gamma family.</text>
</comment>
<dbReference type="AlphaFoldDB" id="A0A7K0K164"/>
<evidence type="ECO:0000256" key="5">
    <source>
        <dbReference type="ARBA" id="ARBA00022927"/>
    </source>
</evidence>
<evidence type="ECO:0000256" key="2">
    <source>
        <dbReference type="ARBA" id="ARBA00022448"/>
    </source>
</evidence>
<keyword evidence="6 9" id="KW-1133">Transmembrane helix</keyword>
<evidence type="ECO:0000256" key="7">
    <source>
        <dbReference type="ARBA" id="ARBA00023010"/>
    </source>
</evidence>
<dbReference type="Gene3D" id="1.20.5.1030">
    <property type="entry name" value="Preprotein translocase secy subunit"/>
    <property type="match status" value="1"/>
</dbReference>
<sequence length="89" mass="9948">MAEAEASARAVQKNEPTPGSDEQVGLFRRIARFIRQVIDEMKKVVYPTGEELWRYFLVVIVFVLIIMTAVGLADLGFGALTDLIFSSIQ</sequence>
<feature type="region of interest" description="Disordered" evidence="10">
    <location>
        <begin position="1"/>
        <end position="23"/>
    </location>
</feature>
<evidence type="ECO:0000256" key="4">
    <source>
        <dbReference type="ARBA" id="ARBA00022692"/>
    </source>
</evidence>
<dbReference type="GO" id="GO:0043952">
    <property type="term" value="P:protein transport by the Sec complex"/>
    <property type="evidence" value="ECO:0007669"/>
    <property type="project" value="UniProtKB-UniRule"/>
</dbReference>
<comment type="caution">
    <text evidence="11">The sequence shown here is derived from an EMBL/GenBank/DDBJ whole genome shotgun (WGS) entry which is preliminary data.</text>
</comment>
<dbReference type="Proteomes" id="UP000442535">
    <property type="component" value="Unassembled WGS sequence"/>
</dbReference>
<evidence type="ECO:0000256" key="10">
    <source>
        <dbReference type="SAM" id="MobiDB-lite"/>
    </source>
</evidence>
<dbReference type="HAMAP" id="MF_00422">
    <property type="entry name" value="SecE"/>
    <property type="match status" value="1"/>
</dbReference>
<dbReference type="PANTHER" id="PTHR33910:SF1">
    <property type="entry name" value="PROTEIN TRANSLOCASE SUBUNIT SECE"/>
    <property type="match status" value="1"/>
</dbReference>
<name>A0A7K0K164_9ACTO</name>
<evidence type="ECO:0000313" key="11">
    <source>
        <dbReference type="EMBL" id="MST49231.1"/>
    </source>
</evidence>
<keyword evidence="3 9" id="KW-1003">Cell membrane</keyword>
<organism evidence="11 12">
    <name type="scientific">Mobiluncus porci</name>
    <dbReference type="NCBI Taxonomy" id="2652278"/>
    <lineage>
        <taxon>Bacteria</taxon>
        <taxon>Bacillati</taxon>
        <taxon>Actinomycetota</taxon>
        <taxon>Actinomycetes</taxon>
        <taxon>Actinomycetales</taxon>
        <taxon>Actinomycetaceae</taxon>
        <taxon>Mobiluncus</taxon>
    </lineage>
</organism>
<proteinExistence type="inferred from homology"/>
<dbReference type="RefSeq" id="WP_154543665.1">
    <property type="nucleotide sequence ID" value="NZ_VUMY01000004.1"/>
</dbReference>
<keyword evidence="2 9" id="KW-0813">Transport</keyword>
<accession>A0A7K0K164</accession>
<evidence type="ECO:0000256" key="6">
    <source>
        <dbReference type="ARBA" id="ARBA00022989"/>
    </source>
</evidence>
<comment type="subunit">
    <text evidence="9">Component of the Sec protein translocase complex. Heterotrimer consisting of SecY, SecE and SecG subunits. The heterotrimers can form oligomers, although 1 heterotrimer is thought to be able to translocate proteins. Interacts with the ribosome. Interacts with SecDF, and other proteins may be involved. Interacts with SecA.</text>
</comment>
<comment type="subcellular location">
    <subcellularLocation>
        <location evidence="9">Cell membrane</location>
        <topology evidence="9">Single-pass membrane protein</topology>
    </subcellularLocation>
    <subcellularLocation>
        <location evidence="1">Membrane</location>
    </subcellularLocation>
</comment>
<evidence type="ECO:0000256" key="3">
    <source>
        <dbReference type="ARBA" id="ARBA00022475"/>
    </source>
</evidence>
<gene>
    <name evidence="9 11" type="primary">secE</name>
    <name evidence="11" type="ORF">FYJ63_03065</name>
</gene>
<dbReference type="GO" id="GO:0008320">
    <property type="term" value="F:protein transmembrane transporter activity"/>
    <property type="evidence" value="ECO:0007669"/>
    <property type="project" value="UniProtKB-UniRule"/>
</dbReference>
<evidence type="ECO:0000256" key="8">
    <source>
        <dbReference type="ARBA" id="ARBA00023136"/>
    </source>
</evidence>
<dbReference type="EMBL" id="VUMY01000004">
    <property type="protein sequence ID" value="MST49231.1"/>
    <property type="molecule type" value="Genomic_DNA"/>
</dbReference>
<dbReference type="GO" id="GO:0065002">
    <property type="term" value="P:intracellular protein transmembrane transport"/>
    <property type="evidence" value="ECO:0007669"/>
    <property type="project" value="UniProtKB-UniRule"/>
</dbReference>
<keyword evidence="7 9" id="KW-0811">Translocation</keyword>
<protein>
    <recommendedName>
        <fullName evidence="9">Protein translocase subunit SecE</fullName>
    </recommendedName>
</protein>
<dbReference type="Pfam" id="PF00584">
    <property type="entry name" value="SecE"/>
    <property type="match status" value="1"/>
</dbReference>